<sequence>VTFVVLSYWLIATTMIFVNKRLMSAANEPADISVLVVWAQSVFGLTFLMTFRALVFLFRLPLKELRHLQLPAGARRGDLDLPLAAVAQTSALIFNNLTLRLISVSFYQIARALTLVFVTALSACILRERIAKRVGMACLLMIAGFYVGVDQEVLSQGVPPIGVVYGSIASFFAACYGVLFKRLQLNATTRIAATTLQFTYYNYLTCSIALAPAVFASCQARDFLCLKASRDAGFWCLLALSGLAGIAMSWVSSLQISLTSPLTHNMSINAKSVLLTLTAVAWNGETRAGLWWAGNALVLLGVALY</sequence>
<organism evidence="7 8">
    <name type="scientific">Elysia chlorotica</name>
    <name type="common">Eastern emerald elysia</name>
    <name type="synonym">Sea slug</name>
    <dbReference type="NCBI Taxonomy" id="188477"/>
    <lineage>
        <taxon>Eukaryota</taxon>
        <taxon>Metazoa</taxon>
        <taxon>Spiralia</taxon>
        <taxon>Lophotrochozoa</taxon>
        <taxon>Mollusca</taxon>
        <taxon>Gastropoda</taxon>
        <taxon>Heterobranchia</taxon>
        <taxon>Euthyneura</taxon>
        <taxon>Panpulmonata</taxon>
        <taxon>Sacoglossa</taxon>
        <taxon>Placobranchoidea</taxon>
        <taxon>Plakobranchidae</taxon>
        <taxon>Elysia</taxon>
    </lineage>
</organism>
<keyword evidence="3 5" id="KW-1133">Transmembrane helix</keyword>
<protein>
    <recommendedName>
        <fullName evidence="6">Sugar phosphate transporter domain-containing protein</fullName>
    </recommendedName>
</protein>
<evidence type="ECO:0000256" key="5">
    <source>
        <dbReference type="SAM" id="Phobius"/>
    </source>
</evidence>
<feature type="transmembrane region" description="Helical" evidence="5">
    <location>
        <begin position="35"/>
        <end position="58"/>
    </location>
</feature>
<dbReference type="InterPro" id="IPR004853">
    <property type="entry name" value="Sugar_P_trans_dom"/>
</dbReference>
<evidence type="ECO:0000256" key="1">
    <source>
        <dbReference type="ARBA" id="ARBA00004141"/>
    </source>
</evidence>
<evidence type="ECO:0000313" key="7">
    <source>
        <dbReference type="EMBL" id="RUS84901.1"/>
    </source>
</evidence>
<gene>
    <name evidence="7" type="ORF">EGW08_007370</name>
</gene>
<dbReference type="Proteomes" id="UP000271974">
    <property type="component" value="Unassembled WGS sequence"/>
</dbReference>
<comment type="subcellular location">
    <subcellularLocation>
        <location evidence="1">Membrane</location>
        <topology evidence="1">Multi-pass membrane protein</topology>
    </subcellularLocation>
</comment>
<feature type="transmembrane region" description="Helical" evidence="5">
    <location>
        <begin position="161"/>
        <end position="179"/>
    </location>
</feature>
<feature type="transmembrane region" description="Helical" evidence="5">
    <location>
        <begin position="232"/>
        <end position="251"/>
    </location>
</feature>
<name>A0A3S0ZSQ1_ELYCH</name>
<evidence type="ECO:0000256" key="4">
    <source>
        <dbReference type="ARBA" id="ARBA00023136"/>
    </source>
</evidence>
<proteinExistence type="predicted"/>
<evidence type="ECO:0000256" key="3">
    <source>
        <dbReference type="ARBA" id="ARBA00022989"/>
    </source>
</evidence>
<accession>A0A3S0ZSQ1</accession>
<feature type="transmembrane region" description="Helical" evidence="5">
    <location>
        <begin position="200"/>
        <end position="220"/>
    </location>
</feature>
<dbReference type="OrthoDB" id="5547497at2759"/>
<dbReference type="InterPro" id="IPR050186">
    <property type="entry name" value="TPT_transporter"/>
</dbReference>
<keyword evidence="4 5" id="KW-0472">Membrane</keyword>
<keyword evidence="8" id="KW-1185">Reference proteome</keyword>
<feature type="domain" description="Sugar phosphate transporter" evidence="6">
    <location>
        <begin position="3"/>
        <end position="305"/>
    </location>
</feature>
<reference evidence="7 8" key="1">
    <citation type="submission" date="2019-01" db="EMBL/GenBank/DDBJ databases">
        <title>A draft genome assembly of the solar-powered sea slug Elysia chlorotica.</title>
        <authorList>
            <person name="Cai H."/>
            <person name="Li Q."/>
            <person name="Fang X."/>
            <person name="Li J."/>
            <person name="Curtis N.E."/>
            <person name="Altenburger A."/>
            <person name="Shibata T."/>
            <person name="Feng M."/>
            <person name="Maeda T."/>
            <person name="Schwartz J.A."/>
            <person name="Shigenobu S."/>
            <person name="Lundholm N."/>
            <person name="Nishiyama T."/>
            <person name="Yang H."/>
            <person name="Hasebe M."/>
            <person name="Li S."/>
            <person name="Pierce S.K."/>
            <person name="Wang J."/>
        </authorList>
    </citation>
    <scope>NUCLEOTIDE SEQUENCE [LARGE SCALE GENOMIC DNA]</scope>
    <source>
        <strain evidence="7">EC2010</strain>
        <tissue evidence="7">Whole organism of an adult</tissue>
    </source>
</reference>
<dbReference type="STRING" id="188477.A0A3S0ZSQ1"/>
<dbReference type="Pfam" id="PF03151">
    <property type="entry name" value="TPT"/>
    <property type="match status" value="1"/>
</dbReference>
<dbReference type="GO" id="GO:0016020">
    <property type="term" value="C:membrane"/>
    <property type="evidence" value="ECO:0007669"/>
    <property type="project" value="UniProtKB-SubCell"/>
</dbReference>
<dbReference type="PANTHER" id="PTHR11132">
    <property type="entry name" value="SOLUTE CARRIER FAMILY 35"/>
    <property type="match status" value="1"/>
</dbReference>
<feature type="transmembrane region" description="Helical" evidence="5">
    <location>
        <begin position="133"/>
        <end position="149"/>
    </location>
</feature>
<feature type="transmembrane region" description="Helical" evidence="5">
    <location>
        <begin position="106"/>
        <end position="126"/>
    </location>
</feature>
<evidence type="ECO:0000259" key="6">
    <source>
        <dbReference type="Pfam" id="PF03151"/>
    </source>
</evidence>
<keyword evidence="2 5" id="KW-0812">Transmembrane</keyword>
<dbReference type="EMBL" id="RQTK01000190">
    <property type="protein sequence ID" value="RUS84901.1"/>
    <property type="molecule type" value="Genomic_DNA"/>
</dbReference>
<feature type="non-terminal residue" evidence="7">
    <location>
        <position position="305"/>
    </location>
</feature>
<feature type="non-terminal residue" evidence="7">
    <location>
        <position position="1"/>
    </location>
</feature>
<feature type="transmembrane region" description="Helical" evidence="5">
    <location>
        <begin position="6"/>
        <end position="23"/>
    </location>
</feature>
<comment type="caution">
    <text evidence="7">The sequence shown here is derived from an EMBL/GenBank/DDBJ whole genome shotgun (WGS) entry which is preliminary data.</text>
</comment>
<evidence type="ECO:0000256" key="2">
    <source>
        <dbReference type="ARBA" id="ARBA00022692"/>
    </source>
</evidence>
<dbReference type="AlphaFoldDB" id="A0A3S0ZSQ1"/>
<evidence type="ECO:0000313" key="8">
    <source>
        <dbReference type="Proteomes" id="UP000271974"/>
    </source>
</evidence>